<evidence type="ECO:0000256" key="18">
    <source>
        <dbReference type="SAM" id="Phobius"/>
    </source>
</evidence>
<feature type="disulfide bond" evidence="15">
    <location>
        <begin position="262"/>
        <end position="274"/>
    </location>
</feature>
<dbReference type="PANTHER" id="PTHR22722">
    <property type="entry name" value="LOW-DENSITY LIPOPROTEIN RECEPTOR-RELATED PROTEIN 2-RELATED"/>
    <property type="match status" value="1"/>
</dbReference>
<feature type="disulfide bond" evidence="14">
    <location>
        <begin position="550"/>
        <end position="560"/>
    </location>
</feature>
<feature type="disulfide bond" evidence="15">
    <location>
        <begin position="2569"/>
        <end position="2581"/>
    </location>
</feature>
<keyword evidence="13" id="KW-0325">Glycoprotein</keyword>
<dbReference type="InterPro" id="IPR000152">
    <property type="entry name" value="EGF-type_Asp/Asn_hydroxyl_site"/>
</dbReference>
<feature type="repeat" description="LDL-receptor class B" evidence="16">
    <location>
        <begin position="3252"/>
        <end position="3294"/>
    </location>
</feature>
<dbReference type="InterPro" id="IPR051221">
    <property type="entry name" value="LDLR-related"/>
</dbReference>
<evidence type="ECO:0000256" key="12">
    <source>
        <dbReference type="ARBA" id="ARBA00023170"/>
    </source>
</evidence>
<feature type="repeat" description="LDL-receptor class B" evidence="16">
    <location>
        <begin position="993"/>
        <end position="1042"/>
    </location>
</feature>
<feature type="disulfide bond" evidence="15">
    <location>
        <begin position="190"/>
        <end position="208"/>
    </location>
</feature>
<evidence type="ECO:0000256" key="17">
    <source>
        <dbReference type="SAM" id="MobiDB-lite"/>
    </source>
</evidence>
<dbReference type="PRINTS" id="PR00261">
    <property type="entry name" value="LDLRECEPTOR"/>
</dbReference>
<feature type="disulfide bond" evidence="15">
    <location>
        <begin position="2077"/>
        <end position="2092"/>
    </location>
</feature>
<feature type="repeat" description="LDL-receptor class B" evidence="16">
    <location>
        <begin position="2350"/>
        <end position="2393"/>
    </location>
</feature>
<dbReference type="CDD" id="cd00112">
    <property type="entry name" value="LDLa"/>
    <property type="match status" value="25"/>
</dbReference>
<comment type="subcellular location">
    <subcellularLocation>
        <location evidence="1">Membrane</location>
        <topology evidence="1">Single-pass type I membrane protein</topology>
    </subcellularLocation>
</comment>
<dbReference type="Gene3D" id="2.10.25.10">
    <property type="entry name" value="Laminin"/>
    <property type="match status" value="6"/>
</dbReference>
<dbReference type="Gene3D" id="2.120.10.30">
    <property type="entry name" value="TolB, C-terminal domain"/>
    <property type="match status" value="7"/>
</dbReference>
<feature type="disulfide bond" evidence="15">
    <location>
        <begin position="1810"/>
        <end position="1822"/>
    </location>
</feature>
<feature type="repeat" description="LDL-receptor class B" evidence="16">
    <location>
        <begin position="721"/>
        <end position="764"/>
    </location>
</feature>
<keyword evidence="4" id="KW-0254">Endocytosis</keyword>
<dbReference type="HOGENOM" id="CLU_000085_1_1_1"/>
<comment type="caution">
    <text evidence="14">Lacks conserved residue(s) required for the propagation of feature annotation.</text>
</comment>
<dbReference type="SUPFAM" id="SSF57184">
    <property type="entry name" value="Growth factor receptor domain"/>
    <property type="match status" value="3"/>
</dbReference>
<dbReference type="SMART" id="SM00179">
    <property type="entry name" value="EGF_CA"/>
    <property type="match status" value="8"/>
</dbReference>
<keyword evidence="6" id="KW-0732">Signal</keyword>
<dbReference type="InterPro" id="IPR026823">
    <property type="entry name" value="cEGF"/>
</dbReference>
<feature type="disulfide bond" evidence="15">
    <location>
        <begin position="1737"/>
        <end position="1755"/>
    </location>
</feature>
<feature type="disulfide bond" evidence="15">
    <location>
        <begin position="2739"/>
        <end position="2757"/>
    </location>
</feature>
<evidence type="ECO:0000256" key="11">
    <source>
        <dbReference type="ARBA" id="ARBA00023157"/>
    </source>
</evidence>
<comment type="similarity">
    <text evidence="2">Belongs to the LDLR family.</text>
</comment>
<feature type="disulfide bond" evidence="15">
    <location>
        <begin position="230"/>
        <end position="248"/>
    </location>
</feature>
<dbReference type="Pfam" id="PF07645">
    <property type="entry name" value="EGF_CA"/>
    <property type="match status" value="2"/>
</dbReference>
<evidence type="ECO:0000256" key="5">
    <source>
        <dbReference type="ARBA" id="ARBA00022692"/>
    </source>
</evidence>
<dbReference type="EMBL" id="JH818931">
    <property type="protein sequence ID" value="EKC25376.1"/>
    <property type="molecule type" value="Genomic_DNA"/>
</dbReference>
<accession>K1QUX9</accession>
<feature type="disulfide bond" evidence="15">
    <location>
        <begin position="2954"/>
        <end position="2972"/>
    </location>
</feature>
<evidence type="ECO:0000256" key="9">
    <source>
        <dbReference type="ARBA" id="ARBA00022989"/>
    </source>
</evidence>
<feature type="disulfide bond" evidence="15">
    <location>
        <begin position="1778"/>
        <end position="1796"/>
    </location>
</feature>
<evidence type="ECO:0000256" key="1">
    <source>
        <dbReference type="ARBA" id="ARBA00004479"/>
    </source>
</evidence>
<dbReference type="SMART" id="SM00181">
    <property type="entry name" value="EGF"/>
    <property type="match status" value="15"/>
</dbReference>
<feature type="disulfide bond" evidence="15">
    <location>
        <begin position="223"/>
        <end position="235"/>
    </location>
</feature>
<dbReference type="GO" id="GO:0043235">
    <property type="term" value="C:receptor complex"/>
    <property type="evidence" value="ECO:0007669"/>
    <property type="project" value="TreeGrafter"/>
</dbReference>
<evidence type="ECO:0000256" key="8">
    <source>
        <dbReference type="ARBA" id="ARBA00022837"/>
    </source>
</evidence>
<proteinExistence type="inferred from homology"/>
<feature type="disulfide bond" evidence="15">
    <location>
        <begin position="2099"/>
        <end position="2111"/>
    </location>
</feature>
<feature type="disulfide bond" evidence="15">
    <location>
        <begin position="2775"/>
        <end position="2787"/>
    </location>
</feature>
<feature type="repeat" description="LDL-receptor class B" evidence="16">
    <location>
        <begin position="676"/>
        <end position="718"/>
    </location>
</feature>
<feature type="repeat" description="LDL-receptor class B" evidence="16">
    <location>
        <begin position="3206"/>
        <end position="3250"/>
    </location>
</feature>
<feature type="disulfide bond" evidence="15">
    <location>
        <begin position="1817"/>
        <end position="1835"/>
    </location>
</feature>
<evidence type="ECO:0000256" key="6">
    <source>
        <dbReference type="ARBA" id="ARBA00022729"/>
    </source>
</evidence>
<dbReference type="FunCoup" id="K1QUX9">
    <property type="interactions" value="40"/>
</dbReference>
<dbReference type="PROSITE" id="PS01209">
    <property type="entry name" value="LDLRA_1"/>
    <property type="match status" value="16"/>
</dbReference>
<feature type="repeat" description="LDL-receptor class B" evidence="16">
    <location>
        <begin position="2263"/>
        <end position="2305"/>
    </location>
</feature>
<feature type="repeat" description="LDL-receptor class B" evidence="16">
    <location>
        <begin position="1591"/>
        <end position="1632"/>
    </location>
</feature>
<feature type="disulfide bond" evidence="15">
    <location>
        <begin position="2118"/>
        <end position="2133"/>
    </location>
</feature>
<feature type="disulfide bond" evidence="15">
    <location>
        <begin position="2782"/>
        <end position="2800"/>
    </location>
</feature>
<feature type="disulfide bond" evidence="15">
    <location>
        <begin position="1936"/>
        <end position="1948"/>
    </location>
</feature>
<feature type="transmembrane region" description="Helical" evidence="18">
    <location>
        <begin position="3416"/>
        <end position="3440"/>
    </location>
</feature>
<dbReference type="FunFam" id="4.10.400.10:FF:000011">
    <property type="entry name" value="Low-density lipoprotein receptor-related protein 1"/>
    <property type="match status" value="2"/>
</dbReference>
<feature type="compositionally biased region" description="Polar residues" evidence="17">
    <location>
        <begin position="3519"/>
        <end position="3542"/>
    </location>
</feature>
<feature type="domain" description="EGF-like" evidence="19">
    <location>
        <begin position="2134"/>
        <end position="2175"/>
    </location>
</feature>
<feature type="repeat" description="LDL-receptor class B" evidence="16">
    <location>
        <begin position="1548"/>
        <end position="1590"/>
    </location>
</feature>
<dbReference type="SMART" id="SM00192">
    <property type="entry name" value="LDLa"/>
    <property type="match status" value="29"/>
</dbReference>
<feature type="disulfide bond" evidence="15">
    <location>
        <begin position="2868"/>
        <end position="2886"/>
    </location>
</feature>
<name>K1QUX9_MAGGI</name>
<feature type="disulfide bond" evidence="15">
    <location>
        <begin position="202"/>
        <end position="217"/>
    </location>
</feature>
<dbReference type="PROSITE" id="PS50068">
    <property type="entry name" value="LDLRA_2"/>
    <property type="match status" value="29"/>
</dbReference>
<dbReference type="GO" id="GO:0016324">
    <property type="term" value="C:apical plasma membrane"/>
    <property type="evidence" value="ECO:0007669"/>
    <property type="project" value="TreeGrafter"/>
</dbReference>
<keyword evidence="5 18" id="KW-0812">Transmembrane</keyword>
<feature type="disulfide bond" evidence="15">
    <location>
        <begin position="2588"/>
        <end position="2603"/>
    </location>
</feature>
<dbReference type="SUPFAM" id="SSF57424">
    <property type="entry name" value="LDL receptor-like module"/>
    <property type="match status" value="27"/>
</dbReference>
<dbReference type="PROSITE" id="PS50026">
    <property type="entry name" value="EGF_3"/>
    <property type="match status" value="2"/>
</dbReference>
<sequence length="3542" mass="398465">MQSPYIARTFGDGTNMTKIRKYELGWPNGLSIDFHTDRLFWVDAYFDRIQHSNFDGEDVKTITGVSIAHPFGIVAYRGHIYFSDWKLEAIIRINKQGNQQVTLRKGIEFLRDITIYDKDIQQKPADHACVKRNGDCSHFCFPVPYSGGVQRLGRKCACPFGMKLNEDMRTCQQDEEVFKEEKCRAGFFTCDNKRCVPNTFTCDQENDCLDKSDEKNCTEGKTCGPQHFQCNNNRCIDLKWKCDGDNDCGDSSDEIGCSNKTCGPTQFRCNNTLCINMRFKCDTDNDCGDGSDEGEFCGTHTCDVDHFQCGDKRCIYTRKLCDGQEDCYDGSDEKDCPPLQCADGKWTCKKRRQCIPERYHCDGAPDCEDETDELDCPTRGEKTCLVDEFNCTQGGCIPKSWKCDGQPDCEDGSDEPDSCPEPTCWSDRFRCANGRCISQSWICDGDDDCGDNSDEDQSLTCPPPTFKCPHYQWECPGNSRVCINRTKVCDGNADCPNGDDESPICNTDECGVENGHCNFLCIQTPRGAECVCPVGQVLNGTKECVDDNECDPPGKCSQHCINTKGSFKCTCDPGYELVNQTTCLANRNETKPYLLVTSQEDLMKAGLDVMELSNIQLPGIKALAGLDVHVEKQHVYFSDSSLKKIFRVNADGSNLTEVFQVGVNVVEDLAVDWIGGNLYWNDYVVETIEVAKLDGSMKTILFSENITNPRGIEVDPRSGARYLFWTDWGQNPKIERSGMDGIGRKVIISENLYWPNGLTLDYPNRRLYFTDARLDFIEFCNYDGSGRRKVFANDHFLRHPHDLVVFEDYMYWTDRMAGRVSKCNKFDCAGRNVVVSFILRPLGIAIMHPARQVILPQDTNPCASASCSHLCLLSADKRSGYSCACPVGMNLNSDGSTCREVTQEYLVYITKTGLVGLSLNNNTIHDVLPISSKQNVLDVDFDTLNKTMYIVQSPEVGNSSVKAISIETGKIKEMNPTLFSGSPRAIAVDWIARNLYWTDDESGTIEVMRMDGENHFRKVLLSNTGKNYDCARPVSLVLDPDHGKLYYADQGGNGLPSKIGGMSLSGSNPFVVLQRRVEKPEYITMDRNTETLYWTDSGRQWIMRCGIRPRSVTVFLNHLSHPRGIAVFRDKLYYVDADFESIFSLPLNSPNAKKQVVKTNIVMLHGLKIYRQLHQKNVQPHGCVVKFGEVSAVRKMSYGNCEQLCLPGPGQFRWKNLCQCSTGFQMNSTTGKCQMEDTFAVVSMLEVIRGFSLIPGHNDAMVPIRGPDRVALHVDVHVAGQHIYWCDYDPTGLKLGNNNGIRRIRVDGSGYEEIVVDGIGIKSGEGIKGIAVDWIAGMKFIFHQLQELCDLHGSEQDEWNPPYDIVPGERGYSKSSGCQPHQKGQFPKIERSHLDGSNRTVLVKHGIIYPRGITIDITTHEVYWVDSRVDAIQKMSFSGGNRKYVKSNLPSPFGIAIKDDYMYWVDRNLKKVGILMYFQVIANYFWHGSPRANSATAEGLAVDWVGKKVYWSDVFTGQIMSMTLNKTHKTPLSHVATPRAVAVHPCQGLLFWTDWTHPKIERSTMAGNLRKTIVKTDLGWPNGLSIDYDEDMIYWADALRDRIERANFNGQYREIIVQSTVHPYSMTVFGHYVYWTDWTLHGVYRAEKHTGANMVVMVEGILNRPMGITVFSPRRQKCDNDPCTPFNGGCSHSCHPAPDGQAECKCPETDGVTYKLGNGGKMCVPSNHTCKSNRFVCSNGQCLSYKWVCDSDPDCSDGFDENQNMCATHVCDPTFFRCNNGRCIQPQYRCDYDDDCKDGSDEMDCDYPKCTDKQFECKNFRCISKNLVCNGEDNCRDGNKTDEIQCPDRPCEKGKTKCPNSNKCLARRYLCDGDDDCGDNSDENPLFCKSVACTDGYYECKITHKCIPMNWYCDGDDDCGMGEDEMPNCKKTNNTCSSNQFTCASGRCISKRWVCDGDDDCMDNSDEAPELKCVERACPADTFTCESNKLSGRYSCIDKRLVCDGVKNCVKGEDEMMNCTSRTCQPGEFQCTNDFHCDHVDDCGDGSDETEACKYPPCNEGKFECDNKRCIAESFVCDGDNDCTDKSDEKNCTHTENKCPNGEFQCKNGKCIDYKLVCNKEYDCEDESDENKCNVNECESILTNNCEHKCRDTITSFVCECDPGYKLQTDKKSCEDINECTEVPGSCSQTCINSPGNYTCKCENGFKKEINGRSCKKTDNVTPWLIFTNKYYIRELSTDGKNYRRVSQGFDNVVGFDFDYREDRMYFTDVRAKKMYRMHLNGTNKEVIVRHSMLGAEGLAVDWIGRKVYWVDSRKQSIYVTEMNGTSRLTLFKGGFMKNPRAFVVDPIRGYAYWTDWAVTPYIGCIGMNGINASKVITNKLGWPNALAVDIVNGRLWWGDAHLDYIEYANTDGTNRHIVMQGKVPHPFAITLFEDFMYWTDWNHKSVEKANRFTGANHTVLQHVTHRPMDIHIYHPLQQPKGINPCGNNNGGCSHLCLIGPGGKNYTCNCPNDFLLSVDLKTCVANCSRSQFRCGITDDRCIPKIWKCDGEKDCLDNSDEPEDCPANHCAPGQFQCKNKNCTYAFSVCDLHDDCGDNSDEENCENRQCEHFQFKCGNNKCIPQGWVCDGDDDCGDNSEEDSSICGNRTCDSHQFTCDNGKCIPSSWHCDYDDDCGDGSDEKKEWNCEARKCVEGWWKCKTNYRCIPNWQRCDGRDDCRDNSDENEADCPTCHPTGDWQCANKRCIPKRWLCDFDSDCDDKSDEDPKLCANLYRNCSESEFRCDNQKCIRGKWRCDHDNDCGDNSDEDPVYCKKYHQCEGDQFQCASGHCISNKTLCDGRRNCQDMSDEKSCNPRFPGGRFCPASKFECTNTICIPKEWRCDGNDDCGDKSDEEDAVCSNIPCDPKTRFRCQNNRCIPRWRLCDKVDNCGDGSDENNLDLCGEKFGHCNASQFKCANKRCINATGVCDSVDDCGDHSDELGCHKTSGHVNCSVDNGGCDHNCTDLKGSGYLCSCKPGYQISSNKKTCEDVDECVTWGNQCPHMCHNVKGSFKCMCYAGFSDVKGKGTVCKAEGMTTVFFTTGHEIRQIILDRKEYSGTVNSGQYLGGIDVDMSRKLIYWTDTSMKKIRRAGIPRNMKADSETVPQDLNIMTYQPEDVAIDWVARNIYWTDSAHNTISVAKSDGRYAKILIRNDLQFPLAIAVNSKLGWMYWTDASGSFPKIERAWMNGEHREELVSTRLGRPTGLAIDDHMNDRVFWCDSKENLIESMNADGSDRVIVIGKGIINPISVDVFESTLYWASQQTGKLMTMDKFGRGVNVTLQAGLLLPSSLKIFHPQRHNMTVKNRCLTSTEKCSHLCLLTPDGFSCACPERAQFRDPFTCDAAWEEEIPDPEVCECYNGGTCVMINGTESCLCRSDVIGIIVPVVVVTFVMMAFILLLFILKKKGKLLLKARDLKVGSSSVSYRDGGNVQIAPPFNFEEPSVNRTAEDGSEIDSTNFSNPMFFKAEGIDTTLRSAPDIQAPSNSITLSQSDTAHTNGHLDSSI</sequence>
<dbReference type="Gene3D" id="4.10.400.10">
    <property type="entry name" value="Low-density Lipoprotein Receptor"/>
    <property type="match status" value="28"/>
</dbReference>
<feature type="domain" description="EGF-like" evidence="19">
    <location>
        <begin position="546"/>
        <end position="584"/>
    </location>
</feature>
<feature type="disulfide bond" evidence="15">
    <location>
        <begin position="2106"/>
        <end position="2124"/>
    </location>
</feature>
<feature type="disulfide bond" evidence="15">
    <location>
        <begin position="2615"/>
        <end position="2633"/>
    </location>
</feature>
<evidence type="ECO:0000256" key="15">
    <source>
        <dbReference type="PROSITE-ProRule" id="PRU00124"/>
    </source>
</evidence>
<dbReference type="PROSITE" id="PS01187">
    <property type="entry name" value="EGF_CA"/>
    <property type="match status" value="3"/>
</dbReference>
<feature type="disulfide bond" evidence="15">
    <location>
        <begin position="2966"/>
        <end position="2981"/>
    </location>
</feature>
<feature type="repeat" description="LDL-receptor class B" evidence="16">
    <location>
        <begin position="2394"/>
        <end position="2436"/>
    </location>
</feature>
<dbReference type="FunFam" id="4.10.400.10:FF:000005">
    <property type="entry name" value="low-density lipoprotein receptor-related protein 1B"/>
    <property type="match status" value="2"/>
</dbReference>
<evidence type="ECO:0000256" key="4">
    <source>
        <dbReference type="ARBA" id="ARBA00022583"/>
    </source>
</evidence>
<feature type="disulfide bond" evidence="15">
    <location>
        <begin position="2861"/>
        <end position="2873"/>
    </location>
</feature>
<evidence type="ECO:0000256" key="13">
    <source>
        <dbReference type="ARBA" id="ARBA00023180"/>
    </source>
</evidence>
<dbReference type="GO" id="GO:0042562">
    <property type="term" value="F:hormone binding"/>
    <property type="evidence" value="ECO:0007669"/>
    <property type="project" value="TreeGrafter"/>
</dbReference>
<dbReference type="InterPro" id="IPR000742">
    <property type="entry name" value="EGF"/>
</dbReference>
<feature type="disulfide bond" evidence="15">
    <location>
        <begin position="1790"/>
        <end position="1805"/>
    </location>
</feature>
<dbReference type="Pfam" id="PF00057">
    <property type="entry name" value="Ldl_recept_a"/>
    <property type="match status" value="25"/>
</dbReference>
<dbReference type="FunFam" id="2.10.25.10:FF:000009">
    <property type="entry name" value="Low-density lipoprotein receptor isoform 1"/>
    <property type="match status" value="2"/>
</dbReference>
<protein>
    <submittedName>
        <fullName evidence="20">Prolow-density lipoprotein receptor-related protein 1</fullName>
    </submittedName>
</protein>
<feature type="disulfide bond" evidence="15">
    <location>
        <begin position="424"/>
        <end position="436"/>
    </location>
</feature>
<keyword evidence="12 20" id="KW-0675">Receptor</keyword>
<organism evidence="20">
    <name type="scientific">Magallana gigas</name>
    <name type="common">Pacific oyster</name>
    <name type="synonym">Crassostrea gigas</name>
    <dbReference type="NCBI Taxonomy" id="29159"/>
    <lineage>
        <taxon>Eukaryota</taxon>
        <taxon>Metazoa</taxon>
        <taxon>Spiralia</taxon>
        <taxon>Lophotrochozoa</taxon>
        <taxon>Mollusca</taxon>
        <taxon>Bivalvia</taxon>
        <taxon>Autobranchia</taxon>
        <taxon>Pteriomorphia</taxon>
        <taxon>Ostreida</taxon>
        <taxon>Ostreoidea</taxon>
        <taxon>Ostreidae</taxon>
        <taxon>Magallana</taxon>
    </lineage>
</organism>
<dbReference type="InParanoid" id="K1QUX9"/>
<keyword evidence="10 18" id="KW-0472">Membrane</keyword>
<feature type="disulfide bond" evidence="15">
    <location>
        <begin position="384"/>
        <end position="396"/>
    </location>
</feature>
<dbReference type="InterPro" id="IPR036055">
    <property type="entry name" value="LDL_receptor-like_sf"/>
</dbReference>
<feature type="disulfide bond" evidence="15">
    <location>
        <begin position="2824"/>
        <end position="2842"/>
    </location>
</feature>
<feature type="repeat" description="LDL-receptor class B" evidence="16">
    <location>
        <begin position="765"/>
        <end position="809"/>
    </location>
</feature>
<feature type="repeat" description="LDL-receptor class B" evidence="16">
    <location>
        <begin position="1420"/>
        <end position="1461"/>
    </location>
</feature>
<feature type="disulfide bond" evidence="15">
    <location>
        <begin position="2065"/>
        <end position="2083"/>
    </location>
</feature>
<dbReference type="CDD" id="cd00054">
    <property type="entry name" value="EGF_CA"/>
    <property type="match status" value="1"/>
</dbReference>
<keyword evidence="3 14" id="KW-0245">EGF-like domain</keyword>
<dbReference type="InterPro" id="IPR049883">
    <property type="entry name" value="NOTCH1_EGF-like"/>
</dbReference>
<feature type="disulfide bond" evidence="15">
    <location>
        <begin position="2817"/>
        <end position="2829"/>
    </location>
</feature>
<evidence type="ECO:0000313" key="20">
    <source>
        <dbReference type="EMBL" id="EKC25376.1"/>
    </source>
</evidence>
<keyword evidence="9 18" id="KW-1133">Transmembrane helix</keyword>
<dbReference type="FunFam" id="2.120.10.30:FF:000241">
    <property type="entry name" value="Low-density lipoprotein receptor-related protein 6"/>
    <property type="match status" value="3"/>
</dbReference>
<dbReference type="InterPro" id="IPR009030">
    <property type="entry name" value="Growth_fac_rcpt_cys_sf"/>
</dbReference>
<keyword evidence="20" id="KW-0449">Lipoprotein</keyword>
<dbReference type="InterPro" id="IPR018097">
    <property type="entry name" value="EGF_Ca-bd_CS"/>
</dbReference>
<gene>
    <name evidence="20" type="ORF">CGI_10005344</name>
</gene>
<keyword evidence="11 14" id="KW-1015">Disulfide bond</keyword>
<dbReference type="FunFam" id="4.10.400.10:FF:000002">
    <property type="entry name" value="Low-density lipoprotein receptor-related protein 1"/>
    <property type="match status" value="1"/>
</dbReference>
<dbReference type="InterPro" id="IPR000033">
    <property type="entry name" value="LDLR_classB_rpt"/>
</dbReference>
<feature type="disulfide bond" evidence="15">
    <location>
        <begin position="269"/>
        <end position="287"/>
    </location>
</feature>
<keyword evidence="7" id="KW-0677">Repeat</keyword>
<evidence type="ECO:0000256" key="7">
    <source>
        <dbReference type="ARBA" id="ARBA00022737"/>
    </source>
</evidence>
<feature type="disulfide bond" evidence="15">
    <location>
        <begin position="2058"/>
        <end position="2070"/>
    </location>
</feature>
<evidence type="ECO:0000256" key="2">
    <source>
        <dbReference type="ARBA" id="ARBA00009939"/>
    </source>
</evidence>
<dbReference type="SMART" id="SM00135">
    <property type="entry name" value="LY"/>
    <property type="match status" value="27"/>
</dbReference>
<dbReference type="InterPro" id="IPR011042">
    <property type="entry name" value="6-blade_b-propeller_TolB-like"/>
</dbReference>
<feature type="disulfide bond" evidence="15">
    <location>
        <begin position="2836"/>
        <end position="2851"/>
    </location>
</feature>
<feature type="disulfide bond" evidence="15">
    <location>
        <begin position="2910"/>
        <end position="2928"/>
    </location>
</feature>
<feature type="repeat" description="LDL-receptor class B" evidence="16">
    <location>
        <begin position="2306"/>
        <end position="2349"/>
    </location>
</feature>
<dbReference type="PROSITE" id="PS00010">
    <property type="entry name" value="ASX_HYDROXYL"/>
    <property type="match status" value="4"/>
</dbReference>
<dbReference type="PROSITE" id="PS01186">
    <property type="entry name" value="EGF_2"/>
    <property type="match status" value="4"/>
</dbReference>
<dbReference type="FunFam" id="2.120.10.30:FF:000035">
    <property type="entry name" value="Low-density lipoprotein receptor-related protein 2"/>
    <property type="match status" value="1"/>
</dbReference>
<reference evidence="20" key="1">
    <citation type="journal article" date="2012" name="Nature">
        <title>The oyster genome reveals stress adaptation and complexity of shell formation.</title>
        <authorList>
            <person name="Zhang G."/>
            <person name="Fang X."/>
            <person name="Guo X."/>
            <person name="Li L."/>
            <person name="Luo R."/>
            <person name="Xu F."/>
            <person name="Yang P."/>
            <person name="Zhang L."/>
            <person name="Wang X."/>
            <person name="Qi H."/>
            <person name="Xiong Z."/>
            <person name="Que H."/>
            <person name="Xie Y."/>
            <person name="Holland P.W."/>
            <person name="Paps J."/>
            <person name="Zhu Y."/>
            <person name="Wu F."/>
            <person name="Chen Y."/>
            <person name="Wang J."/>
            <person name="Peng C."/>
            <person name="Meng J."/>
            <person name="Yang L."/>
            <person name="Liu J."/>
            <person name="Wen B."/>
            <person name="Zhang N."/>
            <person name="Huang Z."/>
            <person name="Zhu Q."/>
            <person name="Feng Y."/>
            <person name="Mount A."/>
            <person name="Hedgecock D."/>
            <person name="Xu Z."/>
            <person name="Liu Y."/>
            <person name="Domazet-Loso T."/>
            <person name="Du Y."/>
            <person name="Sun X."/>
            <person name="Zhang S."/>
            <person name="Liu B."/>
            <person name="Cheng P."/>
            <person name="Jiang X."/>
            <person name="Li J."/>
            <person name="Fan D."/>
            <person name="Wang W."/>
            <person name="Fu W."/>
            <person name="Wang T."/>
            <person name="Wang B."/>
            <person name="Zhang J."/>
            <person name="Peng Z."/>
            <person name="Li Y."/>
            <person name="Li N."/>
            <person name="Wang J."/>
            <person name="Chen M."/>
            <person name="He Y."/>
            <person name="Tan F."/>
            <person name="Song X."/>
            <person name="Zheng Q."/>
            <person name="Huang R."/>
            <person name="Yang H."/>
            <person name="Du X."/>
            <person name="Chen L."/>
            <person name="Yang M."/>
            <person name="Gaffney P.M."/>
            <person name="Wang S."/>
            <person name="Luo L."/>
            <person name="She Z."/>
            <person name="Ming Y."/>
            <person name="Huang W."/>
            <person name="Zhang S."/>
            <person name="Huang B."/>
            <person name="Zhang Y."/>
            <person name="Qu T."/>
            <person name="Ni P."/>
            <person name="Miao G."/>
            <person name="Wang J."/>
            <person name="Wang Q."/>
            <person name="Steinberg C.E."/>
            <person name="Wang H."/>
            <person name="Li N."/>
            <person name="Qian L."/>
            <person name="Zhang G."/>
            <person name="Li Y."/>
            <person name="Yang H."/>
            <person name="Liu X."/>
            <person name="Wang J."/>
            <person name="Yin Y."/>
            <person name="Wang J."/>
        </authorList>
    </citation>
    <scope>NUCLEOTIDE SEQUENCE [LARGE SCALE GENOMIC DNA]</scope>
    <source>
        <strain evidence="20">05x7-T-G4-1.051#20</strain>
    </source>
</reference>
<evidence type="ECO:0000256" key="10">
    <source>
        <dbReference type="ARBA" id="ARBA00023136"/>
    </source>
</evidence>
<dbReference type="SUPFAM" id="SSF63825">
    <property type="entry name" value="YWTD domain"/>
    <property type="match status" value="7"/>
</dbReference>
<feature type="disulfide bond" evidence="15">
    <location>
        <begin position="309"/>
        <end position="327"/>
    </location>
</feature>
<feature type="disulfide bond" evidence="15">
    <location>
        <begin position="2576"/>
        <end position="2594"/>
    </location>
</feature>
<feature type="repeat" description="LDL-receptor class B" evidence="16">
    <location>
        <begin position="633"/>
        <end position="675"/>
    </location>
</feature>
<feature type="disulfide bond" evidence="15">
    <location>
        <begin position="2656"/>
        <end position="2674"/>
    </location>
</feature>
<feature type="disulfide bond" evidence="15">
    <location>
        <begin position="302"/>
        <end position="314"/>
    </location>
</feature>
<feature type="disulfide bond" evidence="15">
    <location>
        <begin position="183"/>
        <end position="195"/>
    </location>
</feature>
<dbReference type="Pfam" id="PF00058">
    <property type="entry name" value="Ldl_recept_b"/>
    <property type="match status" value="9"/>
</dbReference>
<dbReference type="FunFam" id="2.10.25.10:FF:000119">
    <property type="entry name" value="vitamin K-dependent protein S"/>
    <property type="match status" value="1"/>
</dbReference>
<dbReference type="InterPro" id="IPR023415">
    <property type="entry name" value="LDLR_class-A_CS"/>
</dbReference>
<feature type="region of interest" description="Disordered" evidence="17">
    <location>
        <begin position="3518"/>
        <end position="3542"/>
    </location>
</feature>
<feature type="disulfide bond" evidence="15">
    <location>
        <begin position="1943"/>
        <end position="1961"/>
    </location>
</feature>
<feature type="disulfide bond" evidence="15">
    <location>
        <begin position="2649"/>
        <end position="2661"/>
    </location>
</feature>
<evidence type="ECO:0000256" key="3">
    <source>
        <dbReference type="ARBA" id="ARBA00022536"/>
    </source>
</evidence>
<dbReference type="Pfam" id="PF12662">
    <property type="entry name" value="cEGF"/>
    <property type="match status" value="1"/>
</dbReference>
<dbReference type="Pfam" id="PF14670">
    <property type="entry name" value="FXa_inhibition"/>
    <property type="match status" value="3"/>
</dbReference>
<feature type="disulfide bond" evidence="15">
    <location>
        <begin position="391"/>
        <end position="409"/>
    </location>
</feature>
<feature type="disulfide bond" evidence="15">
    <location>
        <begin position="242"/>
        <end position="257"/>
    </location>
</feature>
<evidence type="ECO:0000259" key="19">
    <source>
        <dbReference type="PROSITE" id="PS50026"/>
    </source>
</evidence>
<dbReference type="PANTHER" id="PTHR22722:SF14">
    <property type="entry name" value="MEGALIN, ISOFORM A"/>
    <property type="match status" value="1"/>
</dbReference>
<feature type="disulfide bond" evidence="15">
    <location>
        <begin position="1771"/>
        <end position="1783"/>
    </location>
</feature>
<dbReference type="InterPro" id="IPR001881">
    <property type="entry name" value="EGF-like_Ca-bd_dom"/>
</dbReference>
<feature type="disulfide bond" evidence="15">
    <location>
        <begin position="361"/>
        <end position="376"/>
    </location>
</feature>
<feature type="disulfide bond" evidence="15">
    <location>
        <begin position="321"/>
        <end position="336"/>
    </location>
</feature>
<feature type="disulfide bond" evidence="15">
    <location>
        <begin position="2608"/>
        <end position="2620"/>
    </location>
</feature>
<dbReference type="GO" id="GO:0005509">
    <property type="term" value="F:calcium ion binding"/>
    <property type="evidence" value="ECO:0007669"/>
    <property type="project" value="InterPro"/>
</dbReference>
<feature type="repeat" description="LDL-receptor class B" evidence="16">
    <location>
        <begin position="37"/>
        <end position="79"/>
    </location>
</feature>
<dbReference type="InterPro" id="IPR002172">
    <property type="entry name" value="LDrepeatLR_classA_rpt"/>
</dbReference>
<evidence type="ECO:0000256" key="14">
    <source>
        <dbReference type="PROSITE-ProRule" id="PRU00076"/>
    </source>
</evidence>
<keyword evidence="8" id="KW-0106">Calcium</keyword>
<evidence type="ECO:0000256" key="16">
    <source>
        <dbReference type="PROSITE-ProRule" id="PRU00461"/>
    </source>
</evidence>
<feature type="repeat" description="LDL-receptor class B" evidence="16">
    <location>
        <begin position="3163"/>
        <end position="3205"/>
    </location>
</feature>
<feature type="disulfide bond" evidence="15">
    <location>
        <begin position="431"/>
        <end position="449"/>
    </location>
</feature>
<feature type="disulfide bond" evidence="15">
    <location>
        <begin position="2947"/>
        <end position="2959"/>
    </location>
</feature>
<dbReference type="PROSITE" id="PS51120">
    <property type="entry name" value="LDLRB"/>
    <property type="match status" value="16"/>
</dbReference>
<feature type="disulfide bond" evidence="15">
    <location>
        <begin position="1730"/>
        <end position="1742"/>
    </location>
</feature>
<dbReference type="GO" id="GO:0006898">
    <property type="term" value="P:receptor-mediated endocytosis"/>
    <property type="evidence" value="ECO:0007669"/>
    <property type="project" value="TreeGrafter"/>
</dbReference>